<reference evidence="1" key="2">
    <citation type="journal article" date="2015" name="Data Brief">
        <title>Shoot transcriptome of the giant reed, Arundo donax.</title>
        <authorList>
            <person name="Barrero R.A."/>
            <person name="Guerrero F.D."/>
            <person name="Moolhuijzen P."/>
            <person name="Goolsby J.A."/>
            <person name="Tidwell J."/>
            <person name="Bellgard S.E."/>
            <person name="Bellgard M.I."/>
        </authorList>
    </citation>
    <scope>NUCLEOTIDE SEQUENCE</scope>
    <source>
        <tissue evidence="1">Shoot tissue taken approximately 20 cm above the soil surface</tissue>
    </source>
</reference>
<accession>A0A0A9FH40</accession>
<protein>
    <submittedName>
        <fullName evidence="1">Uncharacterized protein</fullName>
    </submittedName>
</protein>
<dbReference type="AlphaFoldDB" id="A0A0A9FH40"/>
<name>A0A0A9FH40_ARUDO</name>
<organism evidence="1">
    <name type="scientific">Arundo donax</name>
    <name type="common">Giant reed</name>
    <name type="synonym">Donax arundinaceus</name>
    <dbReference type="NCBI Taxonomy" id="35708"/>
    <lineage>
        <taxon>Eukaryota</taxon>
        <taxon>Viridiplantae</taxon>
        <taxon>Streptophyta</taxon>
        <taxon>Embryophyta</taxon>
        <taxon>Tracheophyta</taxon>
        <taxon>Spermatophyta</taxon>
        <taxon>Magnoliopsida</taxon>
        <taxon>Liliopsida</taxon>
        <taxon>Poales</taxon>
        <taxon>Poaceae</taxon>
        <taxon>PACMAD clade</taxon>
        <taxon>Arundinoideae</taxon>
        <taxon>Arundineae</taxon>
        <taxon>Arundo</taxon>
    </lineage>
</organism>
<evidence type="ECO:0000313" key="1">
    <source>
        <dbReference type="EMBL" id="JAE10544.1"/>
    </source>
</evidence>
<proteinExistence type="predicted"/>
<reference evidence="1" key="1">
    <citation type="submission" date="2014-09" db="EMBL/GenBank/DDBJ databases">
        <authorList>
            <person name="Magalhaes I.L.F."/>
            <person name="Oliveira U."/>
            <person name="Santos F.R."/>
            <person name="Vidigal T.H.D.A."/>
            <person name="Brescovit A.D."/>
            <person name="Santos A.J."/>
        </authorList>
    </citation>
    <scope>NUCLEOTIDE SEQUENCE</scope>
    <source>
        <tissue evidence="1">Shoot tissue taken approximately 20 cm above the soil surface</tissue>
    </source>
</reference>
<dbReference type="EMBL" id="GBRH01187352">
    <property type="protein sequence ID" value="JAE10544.1"/>
    <property type="molecule type" value="Transcribed_RNA"/>
</dbReference>
<sequence length="36" mass="4240">MLHLVIKRFLDLSSNRMQNKMVHGKANSHTSHYFVV</sequence>